<dbReference type="InterPro" id="IPR000387">
    <property type="entry name" value="Tyr_Pase_dom"/>
</dbReference>
<dbReference type="InterPro" id="IPR051029">
    <property type="entry name" value="mRNA_Capping_Enz/RNA_Phosphat"/>
</dbReference>
<keyword evidence="15" id="KW-1185">Reference proteome</keyword>
<evidence type="ECO:0000313" key="15">
    <source>
        <dbReference type="Proteomes" id="UP000283210"/>
    </source>
</evidence>
<dbReference type="PROSITE" id="PS00383">
    <property type="entry name" value="TYR_PHOSPHATASE_1"/>
    <property type="match status" value="1"/>
</dbReference>
<name>A0A437CUS6_ORYJA</name>
<dbReference type="GO" id="GO:0004721">
    <property type="term" value="F:phosphoprotein phosphatase activity"/>
    <property type="evidence" value="ECO:0007669"/>
    <property type="project" value="UniProtKB-KW"/>
</dbReference>
<keyword evidence="6" id="KW-0539">Nucleus</keyword>
<dbReference type="CDD" id="cd17665">
    <property type="entry name" value="DSP_DUSP11"/>
    <property type="match status" value="1"/>
</dbReference>
<dbReference type="OrthoDB" id="428974at2759"/>
<evidence type="ECO:0000256" key="1">
    <source>
        <dbReference type="ARBA" id="ARBA00004123"/>
    </source>
</evidence>
<evidence type="ECO:0000256" key="7">
    <source>
        <dbReference type="ARBA" id="ARBA00054725"/>
    </source>
</evidence>
<evidence type="ECO:0000256" key="6">
    <source>
        <dbReference type="ARBA" id="ARBA00023242"/>
    </source>
</evidence>
<accession>A0A437CUS6</accession>
<evidence type="ECO:0000256" key="9">
    <source>
        <dbReference type="ARBA" id="ARBA00068666"/>
    </source>
</evidence>
<evidence type="ECO:0000256" key="10">
    <source>
        <dbReference type="ARBA" id="ARBA00076572"/>
    </source>
</evidence>
<comment type="function">
    <text evidence="7">Possesses RNA 5'-triphosphatase and diphosphatase activities, but displays a poor protein-tyrosine phosphatase activity. In addition, has phosphatase activity with ATP, ADP and O-methylfluorescein phosphate (in vitro). Binds to RNA. May participate in nuclear mRNA metabolism.</text>
</comment>
<feature type="region of interest" description="Disordered" evidence="12">
    <location>
        <begin position="178"/>
        <end position="334"/>
    </location>
</feature>
<dbReference type="GO" id="GO:0003723">
    <property type="term" value="F:RNA binding"/>
    <property type="evidence" value="ECO:0007669"/>
    <property type="project" value="UniProtKB-KW"/>
</dbReference>
<comment type="subunit">
    <text evidence="8">Monomer. May interact with SFRS7 and SFRS9/SRP30C.</text>
</comment>
<dbReference type="OMA" id="HESAGCD"/>
<comment type="subcellular location">
    <subcellularLocation>
        <location evidence="1">Nucleus</location>
    </subcellularLocation>
</comment>
<dbReference type="AlphaFoldDB" id="A0A437CUS6"/>
<feature type="compositionally biased region" description="Basic and acidic residues" evidence="12">
    <location>
        <begin position="256"/>
        <end position="270"/>
    </location>
</feature>
<reference evidence="14 15" key="1">
    <citation type="submission" date="2018-11" db="EMBL/GenBank/DDBJ databases">
        <authorList>
            <person name="Lopez-Roques C."/>
            <person name="Donnadieu C."/>
            <person name="Bouchez O."/>
            <person name="Klopp C."/>
            <person name="Cabau C."/>
            <person name="Zahm M."/>
        </authorList>
    </citation>
    <scope>NUCLEOTIDE SEQUENCE [LARGE SCALE GENOMIC DNA]</scope>
    <source>
        <strain evidence="14">RS831</strain>
        <tissue evidence="14">Whole body</tissue>
    </source>
</reference>
<evidence type="ECO:0000256" key="11">
    <source>
        <dbReference type="ARBA" id="ARBA00080235"/>
    </source>
</evidence>
<dbReference type="GO" id="GO:0005634">
    <property type="term" value="C:nucleus"/>
    <property type="evidence" value="ECO:0007669"/>
    <property type="project" value="UniProtKB-SubCell"/>
</dbReference>
<dbReference type="SUPFAM" id="SSF52799">
    <property type="entry name" value="(Phosphotyrosine protein) phosphatases II"/>
    <property type="match status" value="1"/>
</dbReference>
<evidence type="ECO:0000313" key="14">
    <source>
        <dbReference type="EMBL" id="RVE66194.1"/>
    </source>
</evidence>
<dbReference type="EMBL" id="CM012448">
    <property type="protein sequence ID" value="RVE66194.1"/>
    <property type="molecule type" value="Genomic_DNA"/>
</dbReference>
<proteinExistence type="inferred from homology"/>
<sequence>MSRKHQKKNDIPDRWLDYSAVGRRLPGTRFIAFKVPLNQALTQKLPASAAFGPWELLDAVSRERQELGLIIDLTFTTRYYGPQDLPESMMVVKIATAGHHIPNDGAILSFKRAVRNFLRQNQNNDTLIGVHCTHGLNRTGYLICRYLIDVDGMDPAAAVNLFNSSRGHAMERQNYLDDLHHGPKRSNAGMEESGAEPTRGQATSRPTPTEPPRLNAAAGYRSFPPNVNSWPRPQHDRPRPGFPPPFQQYRWGAPPPHDDRRRRPHPERNQFRPPPPAWRPAYTPNEGGRGPAPQPHPQYSPRWAAGEEDWTEDWTPPGRRQSSRGGWWQNGQEF</sequence>
<keyword evidence="4" id="KW-0694">RNA-binding</keyword>
<evidence type="ECO:0000256" key="4">
    <source>
        <dbReference type="ARBA" id="ARBA00022884"/>
    </source>
</evidence>
<evidence type="ECO:0000256" key="8">
    <source>
        <dbReference type="ARBA" id="ARBA00065987"/>
    </source>
</evidence>
<dbReference type="InterPro" id="IPR000340">
    <property type="entry name" value="Dual-sp_phosphatase_cat-dom"/>
</dbReference>
<dbReference type="InterPro" id="IPR003595">
    <property type="entry name" value="Tyr_Pase_cat"/>
</dbReference>
<dbReference type="PANTHER" id="PTHR10367">
    <property type="entry name" value="MRNA-CAPPING ENZYME"/>
    <property type="match status" value="1"/>
</dbReference>
<keyword evidence="5" id="KW-0904">Protein phosphatase</keyword>
<keyword evidence="3" id="KW-0378">Hydrolase</keyword>
<dbReference type="PROSITE" id="PS50056">
    <property type="entry name" value="TYR_PHOSPHATASE_2"/>
    <property type="match status" value="1"/>
</dbReference>
<feature type="domain" description="Tyrosine specific protein phosphatases" evidence="13">
    <location>
        <begin position="108"/>
        <end position="177"/>
    </location>
</feature>
<evidence type="ECO:0000256" key="12">
    <source>
        <dbReference type="SAM" id="MobiDB-lite"/>
    </source>
</evidence>
<dbReference type="PANTHER" id="PTHR10367:SF9">
    <property type="entry name" value="DUAL-SPECIFICITY PHOSPHATASE 11 (RNA_RNP COMPLEX 1-INTERACTING)"/>
    <property type="match status" value="1"/>
</dbReference>
<dbReference type="Gene3D" id="3.90.190.10">
    <property type="entry name" value="Protein tyrosine phosphatase superfamily"/>
    <property type="match status" value="1"/>
</dbReference>
<evidence type="ECO:0000256" key="2">
    <source>
        <dbReference type="ARBA" id="ARBA00008601"/>
    </source>
</evidence>
<dbReference type="GO" id="GO:0004651">
    <property type="term" value="F:polynucleotide 5'-phosphatase activity"/>
    <property type="evidence" value="ECO:0007669"/>
    <property type="project" value="TreeGrafter"/>
</dbReference>
<reference evidence="14 15" key="2">
    <citation type="submission" date="2019-01" db="EMBL/GenBank/DDBJ databases">
        <title>A chromosome length genome reference of the Java medaka (oryzias javanicus).</title>
        <authorList>
            <person name="Herpin A."/>
            <person name="Takehana Y."/>
            <person name="Naruse K."/>
            <person name="Ansai S."/>
            <person name="Kawaguchi M."/>
        </authorList>
    </citation>
    <scope>NUCLEOTIDE SEQUENCE [LARGE SCALE GENOMIC DNA]</scope>
    <source>
        <strain evidence="14">RS831</strain>
        <tissue evidence="14">Whole body</tissue>
    </source>
</reference>
<comment type="similarity">
    <text evidence="2">Belongs to the protein-tyrosine phosphatase family. Non-receptor class dual specificity subfamily.</text>
</comment>
<evidence type="ECO:0000256" key="3">
    <source>
        <dbReference type="ARBA" id="ARBA00022801"/>
    </source>
</evidence>
<evidence type="ECO:0000256" key="5">
    <source>
        <dbReference type="ARBA" id="ARBA00022912"/>
    </source>
</evidence>
<dbReference type="Proteomes" id="UP000283210">
    <property type="component" value="Chromosome 12"/>
</dbReference>
<dbReference type="SMART" id="SM00404">
    <property type="entry name" value="PTPc_motif"/>
    <property type="match status" value="1"/>
</dbReference>
<dbReference type="FunFam" id="3.90.190.10:FF:000064">
    <property type="entry name" value="RNA/RNP complex-1-interacting phosphatase homolog"/>
    <property type="match status" value="1"/>
</dbReference>
<gene>
    <name evidence="14" type="ORF">OJAV_G00124450</name>
</gene>
<protein>
    <recommendedName>
        <fullName evidence="9">RNA/RNP complex-1-interacting phosphatase</fullName>
    </recommendedName>
    <alternativeName>
        <fullName evidence="10">Dual specificity protein phosphatase 11</fullName>
    </alternativeName>
    <alternativeName>
        <fullName evidence="11">Phosphatase that interacts with RNA/RNP complex 1</fullName>
    </alternativeName>
</protein>
<dbReference type="InterPro" id="IPR016130">
    <property type="entry name" value="Tyr_Pase_AS"/>
</dbReference>
<organism evidence="14 15">
    <name type="scientific">Oryzias javanicus</name>
    <name type="common">Javanese ricefish</name>
    <name type="synonym">Aplocheilus javanicus</name>
    <dbReference type="NCBI Taxonomy" id="123683"/>
    <lineage>
        <taxon>Eukaryota</taxon>
        <taxon>Metazoa</taxon>
        <taxon>Chordata</taxon>
        <taxon>Craniata</taxon>
        <taxon>Vertebrata</taxon>
        <taxon>Euteleostomi</taxon>
        <taxon>Actinopterygii</taxon>
        <taxon>Neopterygii</taxon>
        <taxon>Teleostei</taxon>
        <taxon>Neoteleostei</taxon>
        <taxon>Acanthomorphata</taxon>
        <taxon>Ovalentaria</taxon>
        <taxon>Atherinomorphae</taxon>
        <taxon>Beloniformes</taxon>
        <taxon>Adrianichthyidae</taxon>
        <taxon>Oryziinae</taxon>
        <taxon>Oryzias</taxon>
    </lineage>
</organism>
<evidence type="ECO:0000259" key="13">
    <source>
        <dbReference type="PROSITE" id="PS50056"/>
    </source>
</evidence>
<dbReference type="Pfam" id="PF00782">
    <property type="entry name" value="DSPc"/>
    <property type="match status" value="1"/>
</dbReference>
<dbReference type="InterPro" id="IPR029021">
    <property type="entry name" value="Prot-tyrosine_phosphatase-like"/>
</dbReference>